<name>A0ABP4UKH8_9ACTN</name>
<evidence type="ECO:0000256" key="1">
    <source>
        <dbReference type="SAM" id="Phobius"/>
    </source>
</evidence>
<comment type="caution">
    <text evidence="2">The sequence shown here is derived from an EMBL/GenBank/DDBJ whole genome shotgun (WGS) entry which is preliminary data.</text>
</comment>
<accession>A0ABP4UKH8</accession>
<keyword evidence="1" id="KW-0812">Transmembrane</keyword>
<reference evidence="3" key="1">
    <citation type="journal article" date="2019" name="Int. J. Syst. Evol. Microbiol.">
        <title>The Global Catalogue of Microorganisms (GCM) 10K type strain sequencing project: providing services to taxonomists for standard genome sequencing and annotation.</title>
        <authorList>
            <consortium name="The Broad Institute Genomics Platform"/>
            <consortium name="The Broad Institute Genome Sequencing Center for Infectious Disease"/>
            <person name="Wu L."/>
            <person name="Ma J."/>
        </authorList>
    </citation>
    <scope>NUCLEOTIDE SEQUENCE [LARGE SCALE GENOMIC DNA]</scope>
    <source>
        <strain evidence="3">JCM 16002</strain>
    </source>
</reference>
<dbReference type="EMBL" id="BAAAQG010000007">
    <property type="protein sequence ID" value="GAA1707224.1"/>
    <property type="molecule type" value="Genomic_DNA"/>
</dbReference>
<protein>
    <submittedName>
        <fullName evidence="2">Uncharacterized protein</fullName>
    </submittedName>
</protein>
<dbReference type="Proteomes" id="UP001500383">
    <property type="component" value="Unassembled WGS sequence"/>
</dbReference>
<gene>
    <name evidence="2" type="ORF">GCM10009831_16110</name>
</gene>
<keyword evidence="1" id="KW-0472">Membrane</keyword>
<feature type="transmembrane region" description="Helical" evidence="1">
    <location>
        <begin position="20"/>
        <end position="42"/>
    </location>
</feature>
<evidence type="ECO:0000313" key="2">
    <source>
        <dbReference type="EMBL" id="GAA1707224.1"/>
    </source>
</evidence>
<keyword evidence="3" id="KW-1185">Reference proteome</keyword>
<dbReference type="RefSeq" id="WP_179524959.1">
    <property type="nucleotide sequence ID" value="NZ_BAAAQG010000007.1"/>
</dbReference>
<evidence type="ECO:0000313" key="3">
    <source>
        <dbReference type="Proteomes" id="UP001500383"/>
    </source>
</evidence>
<proteinExistence type="predicted"/>
<sequence>MTAFLEFWDRVELWLATLPFPLQVFIMLAAGVPLFFLVAVVVERVADVLVHRFRGLVAAGDPETGKEVL</sequence>
<organism evidence="2 3">
    <name type="scientific">Dietzia cercidiphylli</name>
    <dbReference type="NCBI Taxonomy" id="498199"/>
    <lineage>
        <taxon>Bacteria</taxon>
        <taxon>Bacillati</taxon>
        <taxon>Actinomycetota</taxon>
        <taxon>Actinomycetes</taxon>
        <taxon>Mycobacteriales</taxon>
        <taxon>Dietziaceae</taxon>
        <taxon>Dietzia</taxon>
    </lineage>
</organism>
<keyword evidence="1" id="KW-1133">Transmembrane helix</keyword>